<dbReference type="PROSITE" id="PS50011">
    <property type="entry name" value="PROTEIN_KINASE_DOM"/>
    <property type="match status" value="1"/>
</dbReference>
<evidence type="ECO:0000313" key="3">
    <source>
        <dbReference type="Proteomes" id="UP000298030"/>
    </source>
</evidence>
<keyword evidence="3" id="KW-1185">Reference proteome</keyword>
<dbReference type="InterPro" id="IPR053235">
    <property type="entry name" value="Ser_Thr_kinase"/>
</dbReference>
<dbReference type="EMBL" id="QPFP01000009">
    <property type="protein sequence ID" value="TEB34669.1"/>
    <property type="molecule type" value="Genomic_DNA"/>
</dbReference>
<sequence>MSSDSPRLSSRSWLESVVEALGQQLHSASQGADINQTLSESHVELLTPILSDMRVTLEGDEGTLIQHMLRSLMELCRPSAPISGFSYFTRTAAETVLYLAGSHGAVLAEFAIDAANVDLEESPGTVVNQGPTSNTYRGTYRGQPALFKEYRALESHSRQGIDVKMVAVTQTLLRTSFPGSGLVPIIGIWQPHQGFDHRTFLVEDSTPASVDLANYLLQNPGVDRLLLLKDVVEAFASLHANHLVLGPITQQSLIVAPSGRAYLSNFDYLRFGNSDTPFIPMLISLDAIRWMAPELVRPFKEERESPTLTKAGDMYSLGCLMLWLLTGRSPFAEYNQYPRHMLALITAVIEKGPAEISTGRFGLTDEMWTAIGVCCAREPTGRPSVSDILNLAFLDGLVDNRTRN</sequence>
<dbReference type="PANTHER" id="PTHR24361">
    <property type="entry name" value="MITOGEN-ACTIVATED KINASE KINASE KINASE"/>
    <property type="match status" value="1"/>
</dbReference>
<dbReference type="GO" id="GO:0005737">
    <property type="term" value="C:cytoplasm"/>
    <property type="evidence" value="ECO:0007669"/>
    <property type="project" value="TreeGrafter"/>
</dbReference>
<feature type="domain" description="Protein kinase" evidence="1">
    <location>
        <begin position="121"/>
        <end position="394"/>
    </location>
</feature>
<comment type="caution">
    <text evidence="2">The sequence shown here is derived from an EMBL/GenBank/DDBJ whole genome shotgun (WGS) entry which is preliminary data.</text>
</comment>
<name>A0A4Y7TMB5_COPMI</name>
<dbReference type="GO" id="GO:0004674">
    <property type="term" value="F:protein serine/threonine kinase activity"/>
    <property type="evidence" value="ECO:0007669"/>
    <property type="project" value="TreeGrafter"/>
</dbReference>
<protein>
    <submittedName>
        <fullName evidence="2">Kinase-like protein</fullName>
    </submittedName>
</protein>
<accession>A0A4Y7TMB5</accession>
<dbReference type="GO" id="GO:0005524">
    <property type="term" value="F:ATP binding"/>
    <property type="evidence" value="ECO:0007669"/>
    <property type="project" value="InterPro"/>
</dbReference>
<organism evidence="2 3">
    <name type="scientific">Coprinellus micaceus</name>
    <name type="common">Glistening ink-cap mushroom</name>
    <name type="synonym">Coprinus micaceus</name>
    <dbReference type="NCBI Taxonomy" id="71717"/>
    <lineage>
        <taxon>Eukaryota</taxon>
        <taxon>Fungi</taxon>
        <taxon>Dikarya</taxon>
        <taxon>Basidiomycota</taxon>
        <taxon>Agaricomycotina</taxon>
        <taxon>Agaricomycetes</taxon>
        <taxon>Agaricomycetidae</taxon>
        <taxon>Agaricales</taxon>
        <taxon>Agaricineae</taxon>
        <taxon>Psathyrellaceae</taxon>
        <taxon>Coprinellus</taxon>
    </lineage>
</organism>
<dbReference type="OrthoDB" id="4062651at2759"/>
<reference evidence="2 3" key="1">
    <citation type="journal article" date="2019" name="Nat. Ecol. Evol.">
        <title>Megaphylogeny resolves global patterns of mushroom evolution.</title>
        <authorList>
            <person name="Varga T."/>
            <person name="Krizsan K."/>
            <person name="Foldi C."/>
            <person name="Dima B."/>
            <person name="Sanchez-Garcia M."/>
            <person name="Sanchez-Ramirez S."/>
            <person name="Szollosi G.J."/>
            <person name="Szarkandi J.G."/>
            <person name="Papp V."/>
            <person name="Albert L."/>
            <person name="Andreopoulos W."/>
            <person name="Angelini C."/>
            <person name="Antonin V."/>
            <person name="Barry K.W."/>
            <person name="Bougher N.L."/>
            <person name="Buchanan P."/>
            <person name="Buyck B."/>
            <person name="Bense V."/>
            <person name="Catcheside P."/>
            <person name="Chovatia M."/>
            <person name="Cooper J."/>
            <person name="Damon W."/>
            <person name="Desjardin D."/>
            <person name="Finy P."/>
            <person name="Geml J."/>
            <person name="Haridas S."/>
            <person name="Hughes K."/>
            <person name="Justo A."/>
            <person name="Karasinski D."/>
            <person name="Kautmanova I."/>
            <person name="Kiss B."/>
            <person name="Kocsube S."/>
            <person name="Kotiranta H."/>
            <person name="LaButti K.M."/>
            <person name="Lechner B.E."/>
            <person name="Liimatainen K."/>
            <person name="Lipzen A."/>
            <person name="Lukacs Z."/>
            <person name="Mihaltcheva S."/>
            <person name="Morgado L.N."/>
            <person name="Niskanen T."/>
            <person name="Noordeloos M.E."/>
            <person name="Ohm R.A."/>
            <person name="Ortiz-Santana B."/>
            <person name="Ovrebo C."/>
            <person name="Racz N."/>
            <person name="Riley R."/>
            <person name="Savchenko A."/>
            <person name="Shiryaev A."/>
            <person name="Soop K."/>
            <person name="Spirin V."/>
            <person name="Szebenyi C."/>
            <person name="Tomsovsky M."/>
            <person name="Tulloss R.E."/>
            <person name="Uehling J."/>
            <person name="Grigoriev I.V."/>
            <person name="Vagvolgyi C."/>
            <person name="Papp T."/>
            <person name="Martin F.M."/>
            <person name="Miettinen O."/>
            <person name="Hibbett D.S."/>
            <person name="Nagy L.G."/>
        </authorList>
    </citation>
    <scope>NUCLEOTIDE SEQUENCE [LARGE SCALE GENOMIC DNA]</scope>
    <source>
        <strain evidence="2 3">FP101781</strain>
    </source>
</reference>
<gene>
    <name evidence="2" type="ORF">FA13DRAFT_1772518</name>
</gene>
<keyword evidence="2" id="KW-0418">Kinase</keyword>
<dbReference type="STRING" id="71717.A0A4Y7TMB5"/>
<dbReference type="SMART" id="SM00220">
    <property type="entry name" value="S_TKc"/>
    <property type="match status" value="1"/>
</dbReference>
<evidence type="ECO:0000313" key="2">
    <source>
        <dbReference type="EMBL" id="TEB34669.1"/>
    </source>
</evidence>
<dbReference type="AlphaFoldDB" id="A0A4Y7TMB5"/>
<dbReference type="SUPFAM" id="SSF56112">
    <property type="entry name" value="Protein kinase-like (PK-like)"/>
    <property type="match status" value="1"/>
</dbReference>
<evidence type="ECO:0000259" key="1">
    <source>
        <dbReference type="PROSITE" id="PS50011"/>
    </source>
</evidence>
<dbReference type="Proteomes" id="UP000298030">
    <property type="component" value="Unassembled WGS sequence"/>
</dbReference>
<keyword evidence="2" id="KW-0808">Transferase</keyword>
<dbReference type="Pfam" id="PF00069">
    <property type="entry name" value="Pkinase"/>
    <property type="match status" value="1"/>
</dbReference>
<proteinExistence type="predicted"/>
<dbReference type="InterPro" id="IPR011009">
    <property type="entry name" value="Kinase-like_dom_sf"/>
</dbReference>
<dbReference type="InterPro" id="IPR000719">
    <property type="entry name" value="Prot_kinase_dom"/>
</dbReference>
<dbReference type="Gene3D" id="1.10.510.10">
    <property type="entry name" value="Transferase(Phosphotransferase) domain 1"/>
    <property type="match status" value="1"/>
</dbReference>